<comment type="caution">
    <text evidence="1">The sequence shown here is derived from an EMBL/GenBank/DDBJ whole genome shotgun (WGS) entry which is preliminary data.</text>
</comment>
<gene>
    <name evidence="1" type="ORF">Y5S_02638</name>
</gene>
<dbReference type="AlphaFoldDB" id="A0A095TP05"/>
<evidence type="ECO:0000313" key="2">
    <source>
        <dbReference type="Proteomes" id="UP000029444"/>
    </source>
</evidence>
<evidence type="ECO:0000313" key="1">
    <source>
        <dbReference type="EMBL" id="KGD64098.1"/>
    </source>
</evidence>
<dbReference type="PATRIC" id="fig|1177154.3.peg.2672"/>
<proteinExistence type="predicted"/>
<organism evidence="1 2">
    <name type="scientific">Alcanivorax nanhaiticus</name>
    <dbReference type="NCBI Taxonomy" id="1177154"/>
    <lineage>
        <taxon>Bacteria</taxon>
        <taxon>Pseudomonadati</taxon>
        <taxon>Pseudomonadota</taxon>
        <taxon>Gammaproteobacteria</taxon>
        <taxon>Oceanospirillales</taxon>
        <taxon>Alcanivoracaceae</taxon>
        <taxon>Alcanivorax</taxon>
    </lineage>
</organism>
<protein>
    <submittedName>
        <fullName evidence="1">Uncharacterized protein</fullName>
    </submittedName>
</protein>
<reference evidence="1 2" key="1">
    <citation type="submission" date="2012-09" db="EMBL/GenBank/DDBJ databases">
        <title>Genome Sequence of alkane-degrading Bacterium Alcanivorax sp. 19-m-6.</title>
        <authorList>
            <person name="Lai Q."/>
            <person name="Shao Z."/>
        </authorList>
    </citation>
    <scope>NUCLEOTIDE SEQUENCE [LARGE SCALE GENOMIC DNA]</scope>
    <source>
        <strain evidence="1 2">19-m-6</strain>
    </source>
</reference>
<keyword evidence="2" id="KW-1185">Reference proteome</keyword>
<dbReference type="EMBL" id="ARXV01000011">
    <property type="protein sequence ID" value="KGD64098.1"/>
    <property type="molecule type" value="Genomic_DNA"/>
</dbReference>
<accession>A0A095TP05</accession>
<sequence>MLASVGSADSMRAMNDYELGEITGQTAIQLSLRLHNNIEVRDDNHVALSHCNTAPGTYNPCRLGMEFVDKETNWLVMKEYYGYLNLTDIRLQGVVLPGSNTLYHDEDRFKREDGSCMITNCDPSGLVAIQMDYPSGKGEGEYLDMRTFMNVGRMTVETNDPAATYSDASNPYTPDNLSDFGFMQEQNQGVANAFRISDSTGPNANMQVRFDGRTLIYGF</sequence>
<dbReference type="STRING" id="1177154.Y5S_02638"/>
<name>A0A095TP05_9GAMM</name>
<dbReference type="Proteomes" id="UP000029444">
    <property type="component" value="Unassembled WGS sequence"/>
</dbReference>